<accession>A0ABW3IIZ6</accession>
<dbReference type="CDD" id="cd03801">
    <property type="entry name" value="GT4_PimA-like"/>
    <property type="match status" value="1"/>
</dbReference>
<dbReference type="Gene3D" id="3.40.50.2000">
    <property type="entry name" value="Glycogen Phosphorylase B"/>
    <property type="match status" value="1"/>
</dbReference>
<keyword evidence="4" id="KW-1185">Reference proteome</keyword>
<organism evidence="3 4">
    <name type="scientific">Salinimicrobium gaetbulicola</name>
    <dbReference type="NCBI Taxonomy" id="999702"/>
    <lineage>
        <taxon>Bacteria</taxon>
        <taxon>Pseudomonadati</taxon>
        <taxon>Bacteroidota</taxon>
        <taxon>Flavobacteriia</taxon>
        <taxon>Flavobacteriales</taxon>
        <taxon>Flavobacteriaceae</taxon>
        <taxon>Salinimicrobium</taxon>
    </lineage>
</organism>
<feature type="region of interest" description="Disordered" evidence="1">
    <location>
        <begin position="396"/>
        <end position="417"/>
    </location>
</feature>
<dbReference type="Pfam" id="PF00534">
    <property type="entry name" value="Glycos_transf_1"/>
    <property type="match status" value="1"/>
</dbReference>
<evidence type="ECO:0000256" key="1">
    <source>
        <dbReference type="SAM" id="MobiDB-lite"/>
    </source>
</evidence>
<dbReference type="PANTHER" id="PTHR12526">
    <property type="entry name" value="GLYCOSYLTRANSFERASE"/>
    <property type="match status" value="1"/>
</dbReference>
<evidence type="ECO:0000313" key="4">
    <source>
        <dbReference type="Proteomes" id="UP001597100"/>
    </source>
</evidence>
<dbReference type="EC" id="2.4.-.-" evidence="3"/>
<name>A0ABW3IIZ6_9FLAO</name>
<feature type="domain" description="Glycosyl transferase family 1" evidence="2">
    <location>
        <begin position="192"/>
        <end position="324"/>
    </location>
</feature>
<sequence>MLFSIFTHVEHLKKNKHYLAYSPYVREMNLWLKHVDRVKVVAPYSEMELNGAAEYEHSEFYFSEIPGFNLLSLKGVFLSFFKIPFIGWKLIENMKRADHIHLRCPGNIGLIACICQIFFPNKPKTAKYAGNWDPNAKQPWSYRLQKWILKNPFLTRNMTVLVYGDWPGQTANIKPFFTASFSENEIKQIREKTFSTTFTFLFVGNLVPGKRPIEAIQLVHGLKESGSRVNLEIYGHGPERDNLESYCRENNLQGDVKFHGNRSLEELKAAYQNAHFVILPSRSEGWPKALAEGMFFGCIPIATPVSCVPWMLGEGSRGVLITNKANGQRPTGNGSKKGSVDSGQWAVDIEKILCLLRKPEEMQRMSMEAKRWSQQYTLERFEERIKEVLSVRGLNKSAETGKLSPAPFRDGVKRGKN</sequence>
<protein>
    <submittedName>
        <fullName evidence="3">Glycosyltransferase family 4 protein</fullName>
        <ecNumber evidence="3">2.4.-.-</ecNumber>
    </submittedName>
</protein>
<proteinExistence type="predicted"/>
<keyword evidence="3" id="KW-0328">Glycosyltransferase</keyword>
<evidence type="ECO:0000313" key="3">
    <source>
        <dbReference type="EMBL" id="MFD0977959.1"/>
    </source>
</evidence>
<dbReference type="SUPFAM" id="SSF53756">
    <property type="entry name" value="UDP-Glycosyltransferase/glycogen phosphorylase"/>
    <property type="match status" value="1"/>
</dbReference>
<dbReference type="InterPro" id="IPR001296">
    <property type="entry name" value="Glyco_trans_1"/>
</dbReference>
<reference evidence="4" key="1">
    <citation type="journal article" date="2019" name="Int. J. Syst. Evol. Microbiol.">
        <title>The Global Catalogue of Microorganisms (GCM) 10K type strain sequencing project: providing services to taxonomists for standard genome sequencing and annotation.</title>
        <authorList>
            <consortium name="The Broad Institute Genomics Platform"/>
            <consortium name="The Broad Institute Genome Sequencing Center for Infectious Disease"/>
            <person name="Wu L."/>
            <person name="Ma J."/>
        </authorList>
    </citation>
    <scope>NUCLEOTIDE SEQUENCE [LARGE SCALE GENOMIC DNA]</scope>
    <source>
        <strain evidence="4">CCUG 60898</strain>
    </source>
</reference>
<comment type="caution">
    <text evidence="3">The sequence shown here is derived from an EMBL/GenBank/DDBJ whole genome shotgun (WGS) entry which is preliminary data.</text>
</comment>
<keyword evidence="3" id="KW-0808">Transferase</keyword>
<dbReference type="Proteomes" id="UP001597100">
    <property type="component" value="Unassembled WGS sequence"/>
</dbReference>
<evidence type="ECO:0000259" key="2">
    <source>
        <dbReference type="Pfam" id="PF00534"/>
    </source>
</evidence>
<dbReference type="RefSeq" id="WP_380740675.1">
    <property type="nucleotide sequence ID" value="NZ_JBHTJP010000035.1"/>
</dbReference>
<gene>
    <name evidence="3" type="ORF">ACFQ1G_14270</name>
</gene>
<dbReference type="GO" id="GO:0016757">
    <property type="term" value="F:glycosyltransferase activity"/>
    <property type="evidence" value="ECO:0007669"/>
    <property type="project" value="UniProtKB-KW"/>
</dbReference>
<dbReference type="EMBL" id="JBHTJP010000035">
    <property type="protein sequence ID" value="MFD0977959.1"/>
    <property type="molecule type" value="Genomic_DNA"/>
</dbReference>